<evidence type="ECO:0000256" key="1">
    <source>
        <dbReference type="ARBA" id="ARBA00000815"/>
    </source>
</evidence>
<dbReference type="PANTHER" id="PTHR13045:SF0">
    <property type="entry name" value="7-METHYLGUANOSINE PHOSPHATE-SPECIFIC 5'-NUCLEOTIDASE"/>
    <property type="match status" value="1"/>
</dbReference>
<dbReference type="EC" id="3.1.3.5" evidence="3"/>
<evidence type="ECO:0000256" key="4">
    <source>
        <dbReference type="ARBA" id="ARBA00022723"/>
    </source>
</evidence>
<protein>
    <recommendedName>
        <fullName evidence="3">5'-nucleotidase</fullName>
        <ecNumber evidence="3">3.1.3.5</ecNumber>
    </recommendedName>
</protein>
<dbReference type="EMBL" id="MPUH01000653">
    <property type="protein sequence ID" value="OMJ76070.1"/>
    <property type="molecule type" value="Genomic_DNA"/>
</dbReference>
<reference evidence="9 10" key="1">
    <citation type="submission" date="2016-11" db="EMBL/GenBank/DDBJ databases">
        <title>The macronuclear genome of Stentor coeruleus: a giant cell with tiny introns.</title>
        <authorList>
            <person name="Slabodnick M."/>
            <person name="Ruby J.G."/>
            <person name="Reiff S.B."/>
            <person name="Swart E.C."/>
            <person name="Gosai S."/>
            <person name="Prabakaran S."/>
            <person name="Witkowska E."/>
            <person name="Larue G.E."/>
            <person name="Fisher S."/>
            <person name="Freeman R.M."/>
            <person name="Gunawardena J."/>
            <person name="Chu W."/>
            <person name="Stover N.A."/>
            <person name="Gregory B.D."/>
            <person name="Nowacki M."/>
            <person name="Derisi J."/>
            <person name="Roy S.W."/>
            <person name="Marshall W.F."/>
            <person name="Sood P."/>
        </authorList>
    </citation>
    <scope>NUCLEOTIDE SEQUENCE [LARGE SCALE GENOMIC DNA]</scope>
    <source>
        <strain evidence="9">WM001</strain>
    </source>
</reference>
<evidence type="ECO:0000256" key="6">
    <source>
        <dbReference type="ARBA" id="ARBA00022801"/>
    </source>
</evidence>
<comment type="similarity">
    <text evidence="2">Belongs to the pyrimidine 5'-nucleotidase family.</text>
</comment>
<accession>A0A1R2BH42</accession>
<dbReference type="OrthoDB" id="10014216at2759"/>
<proteinExistence type="inferred from homology"/>
<dbReference type="Proteomes" id="UP000187209">
    <property type="component" value="Unassembled WGS sequence"/>
</dbReference>
<dbReference type="GO" id="GO:0005737">
    <property type="term" value="C:cytoplasm"/>
    <property type="evidence" value="ECO:0007669"/>
    <property type="project" value="InterPro"/>
</dbReference>
<evidence type="ECO:0000313" key="9">
    <source>
        <dbReference type="EMBL" id="OMJ76070.1"/>
    </source>
</evidence>
<dbReference type="InterPro" id="IPR006434">
    <property type="entry name" value="Pyrimidine_nucleotidase_eu"/>
</dbReference>
<dbReference type="GO" id="GO:0008253">
    <property type="term" value="F:5'-nucleotidase activity"/>
    <property type="evidence" value="ECO:0007669"/>
    <property type="project" value="UniProtKB-EC"/>
</dbReference>
<keyword evidence="4" id="KW-0479">Metal-binding</keyword>
<evidence type="ECO:0000256" key="8">
    <source>
        <dbReference type="ARBA" id="ARBA00023080"/>
    </source>
</evidence>
<dbReference type="InterPro" id="IPR036412">
    <property type="entry name" value="HAD-like_sf"/>
</dbReference>
<sequence>MSKSLNISRNLFASVNYNESILISNYQKLCEKIAVFPKSFAVVTDFDFTLTKYRMSTKSFSTISMMRSLLAPEYTAQVEALFNHYYPIEINFSLEKSIRRAHMEEWWEREYNIISKANINHSDLLNIIESTSIALRAGVKETFELCKSKNIPISVLSAGIGNLVEIMLAPILHENVRIKSNFLIMEDTGKFAGFKKPLIHSGNKADAVNDLEFEAALVIGDMPSDVAAVPPKAKHTIFIGFLNDNSLYKLEDFTNNFDIVVLNDGNFDVVKDLVKQLTN</sequence>
<gene>
    <name evidence="9" type="ORF">SteCoe_24631</name>
</gene>
<comment type="catalytic activity">
    <reaction evidence="1">
        <text>a ribonucleoside 5'-phosphate + H2O = a ribonucleoside + phosphate</text>
        <dbReference type="Rhea" id="RHEA:12484"/>
        <dbReference type="ChEBI" id="CHEBI:15377"/>
        <dbReference type="ChEBI" id="CHEBI:18254"/>
        <dbReference type="ChEBI" id="CHEBI:43474"/>
        <dbReference type="ChEBI" id="CHEBI:58043"/>
        <dbReference type="EC" id="3.1.3.5"/>
    </reaction>
</comment>
<dbReference type="GO" id="GO:0000166">
    <property type="term" value="F:nucleotide binding"/>
    <property type="evidence" value="ECO:0007669"/>
    <property type="project" value="UniProtKB-KW"/>
</dbReference>
<evidence type="ECO:0000256" key="7">
    <source>
        <dbReference type="ARBA" id="ARBA00022842"/>
    </source>
</evidence>
<organism evidence="9 10">
    <name type="scientific">Stentor coeruleus</name>
    <dbReference type="NCBI Taxonomy" id="5963"/>
    <lineage>
        <taxon>Eukaryota</taxon>
        <taxon>Sar</taxon>
        <taxon>Alveolata</taxon>
        <taxon>Ciliophora</taxon>
        <taxon>Postciliodesmatophora</taxon>
        <taxon>Heterotrichea</taxon>
        <taxon>Heterotrichida</taxon>
        <taxon>Stentoridae</taxon>
        <taxon>Stentor</taxon>
    </lineage>
</organism>
<evidence type="ECO:0000313" key="10">
    <source>
        <dbReference type="Proteomes" id="UP000187209"/>
    </source>
</evidence>
<dbReference type="PANTHER" id="PTHR13045">
    <property type="entry name" value="5'-NUCLEOTIDASE"/>
    <property type="match status" value="1"/>
</dbReference>
<keyword evidence="6" id="KW-0378">Hydrolase</keyword>
<evidence type="ECO:0000256" key="3">
    <source>
        <dbReference type="ARBA" id="ARBA00012643"/>
    </source>
</evidence>
<dbReference type="InterPro" id="IPR023214">
    <property type="entry name" value="HAD_sf"/>
</dbReference>
<name>A0A1R2BH42_9CILI</name>
<evidence type="ECO:0000256" key="5">
    <source>
        <dbReference type="ARBA" id="ARBA00022741"/>
    </source>
</evidence>
<evidence type="ECO:0000256" key="2">
    <source>
        <dbReference type="ARBA" id="ARBA00008389"/>
    </source>
</evidence>
<keyword evidence="8" id="KW-0546">Nucleotide metabolism</keyword>
<comment type="caution">
    <text evidence="9">The sequence shown here is derived from an EMBL/GenBank/DDBJ whole genome shotgun (WGS) entry which is preliminary data.</text>
</comment>
<keyword evidence="5" id="KW-0547">Nucleotide-binding</keyword>
<keyword evidence="10" id="KW-1185">Reference proteome</keyword>
<keyword evidence="7" id="KW-0460">Magnesium</keyword>
<dbReference type="Gene3D" id="1.10.150.340">
    <property type="entry name" value="Pyrimidine 5'-nucleotidase (UMPH-1), N-terminal domain"/>
    <property type="match status" value="1"/>
</dbReference>
<dbReference type="Gene3D" id="3.40.50.1000">
    <property type="entry name" value="HAD superfamily/HAD-like"/>
    <property type="match status" value="1"/>
</dbReference>
<dbReference type="AlphaFoldDB" id="A0A1R2BH42"/>
<dbReference type="SUPFAM" id="SSF56784">
    <property type="entry name" value="HAD-like"/>
    <property type="match status" value="1"/>
</dbReference>
<dbReference type="GO" id="GO:0009117">
    <property type="term" value="P:nucleotide metabolic process"/>
    <property type="evidence" value="ECO:0007669"/>
    <property type="project" value="UniProtKB-KW"/>
</dbReference>
<dbReference type="GO" id="GO:0000287">
    <property type="term" value="F:magnesium ion binding"/>
    <property type="evidence" value="ECO:0007669"/>
    <property type="project" value="InterPro"/>
</dbReference>
<dbReference type="Pfam" id="PF05822">
    <property type="entry name" value="UMPH-1"/>
    <property type="match status" value="1"/>
</dbReference>